<gene>
    <name evidence="6" type="ORF">V7x_32360</name>
</gene>
<comment type="similarity">
    <text evidence="1">Belongs to the 'phage' integrase family.</text>
</comment>
<accession>A0A5C6G2N5</accession>
<evidence type="ECO:0000256" key="1">
    <source>
        <dbReference type="ARBA" id="ARBA00008857"/>
    </source>
</evidence>
<feature type="domain" description="Tyr recombinase" evidence="5">
    <location>
        <begin position="180"/>
        <end position="319"/>
    </location>
</feature>
<dbReference type="GO" id="GO:0015074">
    <property type="term" value="P:DNA integration"/>
    <property type="evidence" value="ECO:0007669"/>
    <property type="project" value="UniProtKB-KW"/>
</dbReference>
<comment type="caution">
    <text evidence="6">The sequence shown here is derived from an EMBL/GenBank/DDBJ whole genome shotgun (WGS) entry which is preliminary data.</text>
</comment>
<proteinExistence type="inferred from homology"/>
<dbReference type="PANTHER" id="PTHR30629">
    <property type="entry name" value="PROPHAGE INTEGRASE"/>
    <property type="match status" value="1"/>
</dbReference>
<dbReference type="GO" id="GO:0003677">
    <property type="term" value="F:DNA binding"/>
    <property type="evidence" value="ECO:0007669"/>
    <property type="project" value="UniProtKB-KW"/>
</dbReference>
<protein>
    <submittedName>
        <fullName evidence="6">Site-specific tyrosine recombinase XerC</fullName>
    </submittedName>
</protein>
<reference evidence="6 7" key="1">
    <citation type="submission" date="2019-02" db="EMBL/GenBank/DDBJ databases">
        <title>Deep-cultivation of Planctomycetes and their phenomic and genomic characterization uncovers novel biology.</title>
        <authorList>
            <person name="Wiegand S."/>
            <person name="Jogler M."/>
            <person name="Boedeker C."/>
            <person name="Pinto D."/>
            <person name="Vollmers J."/>
            <person name="Rivas-Marin E."/>
            <person name="Kohn T."/>
            <person name="Peeters S.H."/>
            <person name="Heuer A."/>
            <person name="Rast P."/>
            <person name="Oberbeckmann S."/>
            <person name="Bunk B."/>
            <person name="Jeske O."/>
            <person name="Meyerdierks A."/>
            <person name="Storesund J.E."/>
            <person name="Kallscheuer N."/>
            <person name="Luecker S."/>
            <person name="Lage O.M."/>
            <person name="Pohl T."/>
            <person name="Merkel B.J."/>
            <person name="Hornburger P."/>
            <person name="Mueller R.-W."/>
            <person name="Bruemmer F."/>
            <person name="Labrenz M."/>
            <person name="Spormann A.M."/>
            <person name="Op Den Camp H."/>
            <person name="Overmann J."/>
            <person name="Amann R."/>
            <person name="Jetten M.S.M."/>
            <person name="Mascher T."/>
            <person name="Medema M.H."/>
            <person name="Devos D.P."/>
            <person name="Kaster A.-K."/>
            <person name="Ovreas L."/>
            <person name="Rohde M."/>
            <person name="Galperin M.Y."/>
            <person name="Jogler C."/>
        </authorList>
    </citation>
    <scope>NUCLEOTIDE SEQUENCE [LARGE SCALE GENOMIC DNA]</scope>
    <source>
        <strain evidence="6 7">V7</strain>
    </source>
</reference>
<dbReference type="GO" id="GO:0006310">
    <property type="term" value="P:DNA recombination"/>
    <property type="evidence" value="ECO:0007669"/>
    <property type="project" value="UniProtKB-KW"/>
</dbReference>
<dbReference type="Gene3D" id="1.10.443.10">
    <property type="entry name" value="Intergrase catalytic core"/>
    <property type="match status" value="1"/>
</dbReference>
<evidence type="ECO:0000256" key="3">
    <source>
        <dbReference type="ARBA" id="ARBA00023125"/>
    </source>
</evidence>
<evidence type="ECO:0000259" key="5">
    <source>
        <dbReference type="PROSITE" id="PS51898"/>
    </source>
</evidence>
<keyword evidence="4" id="KW-0233">DNA recombination</keyword>
<dbReference type="InterPro" id="IPR011010">
    <property type="entry name" value="DNA_brk_join_enz"/>
</dbReference>
<dbReference type="AlphaFoldDB" id="A0A5C6G2N5"/>
<evidence type="ECO:0000313" key="6">
    <source>
        <dbReference type="EMBL" id="TWU67660.1"/>
    </source>
</evidence>
<keyword evidence="2" id="KW-0229">DNA integration</keyword>
<dbReference type="Gene3D" id="1.10.150.130">
    <property type="match status" value="1"/>
</dbReference>
<dbReference type="PROSITE" id="PS51898">
    <property type="entry name" value="TYR_RECOMBINASE"/>
    <property type="match status" value="1"/>
</dbReference>
<name>A0A5C6G2N5_9PLAN</name>
<evidence type="ECO:0000256" key="4">
    <source>
        <dbReference type="ARBA" id="ARBA00023172"/>
    </source>
</evidence>
<keyword evidence="3" id="KW-0238">DNA-binding</keyword>
<evidence type="ECO:0000313" key="7">
    <source>
        <dbReference type="Proteomes" id="UP000316476"/>
    </source>
</evidence>
<sequence length="319" mass="36257">MPKLTSAVPKYRKHRASGQAVVTINGRDHYLGPHRSKASIAEYDRIIGEYLVRGRLPQVDTHAITVTEVIARFWQHARKHYVKDGKPTQEQTILKSVLRPLRRLYGDKPATDFGPLALEVIRDQWIKAGHSRGTINRNVRRIVRVFRWAASKEIIDASVPTKLATLEGLQRGRTEAAEPEPIQPVDLETVEATIHHLCDVVADMVRLQLLTGMRPAEVCSVRPADVDRSGDVWEFRVKGHKTEHHERVRTVYISSAAQRVLRPYLLRGANQHCFSPAEAYRQQRDARHAARTTLLSCGNRPGKSLAERLRRKLPQQASR</sequence>
<dbReference type="PANTHER" id="PTHR30629:SF2">
    <property type="entry name" value="PROPHAGE INTEGRASE INTS-RELATED"/>
    <property type="match status" value="1"/>
</dbReference>
<organism evidence="6 7">
    <name type="scientific">Crateriforma conspicua</name>
    <dbReference type="NCBI Taxonomy" id="2527996"/>
    <lineage>
        <taxon>Bacteria</taxon>
        <taxon>Pseudomonadati</taxon>
        <taxon>Planctomycetota</taxon>
        <taxon>Planctomycetia</taxon>
        <taxon>Planctomycetales</taxon>
        <taxon>Planctomycetaceae</taxon>
        <taxon>Crateriforma</taxon>
    </lineage>
</organism>
<evidence type="ECO:0000256" key="2">
    <source>
        <dbReference type="ARBA" id="ARBA00022908"/>
    </source>
</evidence>
<dbReference type="EMBL" id="SJPZ01000001">
    <property type="protein sequence ID" value="TWU67660.1"/>
    <property type="molecule type" value="Genomic_DNA"/>
</dbReference>
<dbReference type="InterPro" id="IPR050808">
    <property type="entry name" value="Phage_Integrase"/>
</dbReference>
<dbReference type="Proteomes" id="UP000316476">
    <property type="component" value="Unassembled WGS sequence"/>
</dbReference>
<dbReference type="SUPFAM" id="SSF56349">
    <property type="entry name" value="DNA breaking-rejoining enzymes"/>
    <property type="match status" value="1"/>
</dbReference>
<dbReference type="InterPro" id="IPR010998">
    <property type="entry name" value="Integrase_recombinase_N"/>
</dbReference>
<dbReference type="InterPro" id="IPR013762">
    <property type="entry name" value="Integrase-like_cat_sf"/>
</dbReference>
<dbReference type="InterPro" id="IPR002104">
    <property type="entry name" value="Integrase_catalytic"/>
</dbReference>